<name>A0ABQ5KL14_9EUKA</name>
<feature type="compositionally biased region" description="Low complexity" evidence="1">
    <location>
        <begin position="256"/>
        <end position="269"/>
    </location>
</feature>
<evidence type="ECO:0000313" key="3">
    <source>
        <dbReference type="Proteomes" id="UP001057375"/>
    </source>
</evidence>
<evidence type="ECO:0000313" key="2">
    <source>
        <dbReference type="EMBL" id="GKT33185.1"/>
    </source>
</evidence>
<sequence>MYFTTLSRAADFKYFDYWLNFTDVDTLAESLATKAQKHHKGKLPILPHSFRCSSSQMSSNLNILYREIVVQSYLFYESLLPSLNNPLQFVVDPRVLISFQEKKCLLTKYYSLDPLIIWYCFYDSGCFSRNSAKTAKGFISKVLDLGKADLSSTKSSSTSSKREYLPYIPLYKMDSHEISSPMCSFHSFFSSSLPHISSSVFSSPSLTNRLYCRPLHSPPSKIPQYSHIHTHGLRSVPHSIPASPRERSSPLSGRDSPLASSHSSIPSSPHRLVSCQKEPSVSIFSTKKPKMRAKVNLSFSSLDLSSQLPIGIEESEESDDQTHSIVRKSKAKKDSFITNILSEAKNSLMLKSSHSPVFSLSSIPSFALFKYADLYIPPLIRIHSLPSSKLLAERCINNINIIVTNIIKRKGRSKVAYKTKKLWRDKKYQGYIGKNKKHHFERHPDSVDEFKGADDLEYLSSCCMLSKKLATCYSALSFVVLNKIRIPVKELRGENIRILKYPPYLLYSPSCLSAARCGIAIIFVIDSIYRFLSSFEGIIDELIVKSCVCLEKSMKLVGKVKEKKKKEIIAQKEEKEKEIIRIPPDSSLCHCIPAFVSLEAALSHKVKYILRSILKPPKYHTLSEFSDDLKS</sequence>
<dbReference type="Proteomes" id="UP001057375">
    <property type="component" value="Unassembled WGS sequence"/>
</dbReference>
<feature type="region of interest" description="Disordered" evidence="1">
    <location>
        <begin position="234"/>
        <end position="274"/>
    </location>
</feature>
<feature type="non-terminal residue" evidence="2">
    <location>
        <position position="631"/>
    </location>
</feature>
<reference evidence="2" key="1">
    <citation type="submission" date="2022-03" db="EMBL/GenBank/DDBJ databases">
        <title>Draft genome sequence of Aduncisulcus paluster, a free-living microaerophilic Fornicata.</title>
        <authorList>
            <person name="Yuyama I."/>
            <person name="Kume K."/>
            <person name="Tamura T."/>
            <person name="Inagaki Y."/>
            <person name="Hashimoto T."/>
        </authorList>
    </citation>
    <scope>NUCLEOTIDE SEQUENCE</scope>
    <source>
        <strain evidence="2">NY0171</strain>
    </source>
</reference>
<keyword evidence="3" id="KW-1185">Reference proteome</keyword>
<organism evidence="2 3">
    <name type="scientific">Aduncisulcus paluster</name>
    <dbReference type="NCBI Taxonomy" id="2918883"/>
    <lineage>
        <taxon>Eukaryota</taxon>
        <taxon>Metamonada</taxon>
        <taxon>Carpediemonas-like organisms</taxon>
        <taxon>Aduncisulcus</taxon>
    </lineage>
</organism>
<gene>
    <name evidence="2" type="ORF">ADUPG1_007176</name>
</gene>
<protein>
    <recommendedName>
        <fullName evidence="4">Maturase K</fullName>
    </recommendedName>
</protein>
<comment type="caution">
    <text evidence="2">The sequence shown here is derived from an EMBL/GenBank/DDBJ whole genome shotgun (WGS) entry which is preliminary data.</text>
</comment>
<dbReference type="EMBL" id="BQXS01010161">
    <property type="protein sequence ID" value="GKT33185.1"/>
    <property type="molecule type" value="Genomic_DNA"/>
</dbReference>
<evidence type="ECO:0000256" key="1">
    <source>
        <dbReference type="SAM" id="MobiDB-lite"/>
    </source>
</evidence>
<proteinExistence type="predicted"/>
<accession>A0ABQ5KL14</accession>
<evidence type="ECO:0008006" key="4">
    <source>
        <dbReference type="Google" id="ProtNLM"/>
    </source>
</evidence>